<evidence type="ECO:0000313" key="1">
    <source>
        <dbReference type="EMBL" id="KAK3747074.1"/>
    </source>
</evidence>
<sequence>MKIFKAERFLKTIRLEIGVTHERFYCQECPISHPSKVMLKMVLNRPKPQEEKIIAEEQASFREERSTKEHIFNPRILGERYLQHQQSMYHDFVDFYKSLCRVWDAPYVHTTSIPT</sequence>
<protein>
    <submittedName>
        <fullName evidence="1">Uncharacterized protein</fullName>
    </submittedName>
</protein>
<dbReference type="Proteomes" id="UP001283361">
    <property type="component" value="Unassembled WGS sequence"/>
</dbReference>
<dbReference type="AlphaFoldDB" id="A0AAE0YJK9"/>
<reference evidence="1" key="1">
    <citation type="journal article" date="2023" name="G3 (Bethesda)">
        <title>A reference genome for the long-term kleptoplast-retaining sea slug Elysia crispata morphotype clarki.</title>
        <authorList>
            <person name="Eastman K.E."/>
            <person name="Pendleton A.L."/>
            <person name="Shaikh M.A."/>
            <person name="Suttiyut T."/>
            <person name="Ogas R."/>
            <person name="Tomko P."/>
            <person name="Gavelis G."/>
            <person name="Widhalm J.R."/>
            <person name="Wisecaver J.H."/>
        </authorList>
    </citation>
    <scope>NUCLEOTIDE SEQUENCE</scope>
    <source>
        <strain evidence="1">ECLA1</strain>
    </source>
</reference>
<comment type="caution">
    <text evidence="1">The sequence shown here is derived from an EMBL/GenBank/DDBJ whole genome shotgun (WGS) entry which is preliminary data.</text>
</comment>
<dbReference type="EMBL" id="JAWDGP010006108">
    <property type="protein sequence ID" value="KAK3747074.1"/>
    <property type="molecule type" value="Genomic_DNA"/>
</dbReference>
<evidence type="ECO:0000313" key="2">
    <source>
        <dbReference type="Proteomes" id="UP001283361"/>
    </source>
</evidence>
<accession>A0AAE0YJK9</accession>
<organism evidence="1 2">
    <name type="scientific">Elysia crispata</name>
    <name type="common">lettuce slug</name>
    <dbReference type="NCBI Taxonomy" id="231223"/>
    <lineage>
        <taxon>Eukaryota</taxon>
        <taxon>Metazoa</taxon>
        <taxon>Spiralia</taxon>
        <taxon>Lophotrochozoa</taxon>
        <taxon>Mollusca</taxon>
        <taxon>Gastropoda</taxon>
        <taxon>Heterobranchia</taxon>
        <taxon>Euthyneura</taxon>
        <taxon>Panpulmonata</taxon>
        <taxon>Sacoglossa</taxon>
        <taxon>Placobranchoidea</taxon>
        <taxon>Plakobranchidae</taxon>
        <taxon>Elysia</taxon>
    </lineage>
</organism>
<proteinExistence type="predicted"/>
<gene>
    <name evidence="1" type="ORF">RRG08_046461</name>
</gene>
<name>A0AAE0YJK9_9GAST</name>
<keyword evidence="2" id="KW-1185">Reference proteome</keyword>